<evidence type="ECO:0000313" key="2">
    <source>
        <dbReference type="EMBL" id="MDI3404670.1"/>
    </source>
</evidence>
<dbReference type="InterPro" id="IPR004360">
    <property type="entry name" value="Glyas_Fos-R_dOase_dom"/>
</dbReference>
<dbReference type="InterPro" id="IPR029068">
    <property type="entry name" value="Glyas_Bleomycin-R_OHBP_Dase"/>
</dbReference>
<dbReference type="SUPFAM" id="SSF54593">
    <property type="entry name" value="Glyoxalase/Bleomycin resistance protein/Dihydroxybiphenyl dioxygenase"/>
    <property type="match status" value="1"/>
</dbReference>
<evidence type="ECO:0000313" key="3">
    <source>
        <dbReference type="Proteomes" id="UP001223978"/>
    </source>
</evidence>
<proteinExistence type="predicted"/>
<dbReference type="CDD" id="cd06587">
    <property type="entry name" value="VOC"/>
    <property type="match status" value="1"/>
</dbReference>
<accession>A0ABT6S9F8</accession>
<sequence>MSFTHVLAVAPVRDIDASVAWYERLLGRPADARPMPGLADWHIAPYAWLQVFQSPEQAGRTLVNLVVDDLDKTLAGLAAREITPGPVQPGAQRVRFAAVEDPDGNRVTLIENPVT</sequence>
<keyword evidence="3" id="KW-1185">Reference proteome</keyword>
<dbReference type="Proteomes" id="UP001223978">
    <property type="component" value="Unassembled WGS sequence"/>
</dbReference>
<feature type="domain" description="VOC" evidence="1">
    <location>
        <begin position="2"/>
        <end position="112"/>
    </location>
</feature>
<dbReference type="Gene3D" id="3.10.180.10">
    <property type="entry name" value="2,3-Dihydroxybiphenyl 1,2-Dioxygenase, domain 1"/>
    <property type="match status" value="1"/>
</dbReference>
<dbReference type="Pfam" id="PF00903">
    <property type="entry name" value="Glyoxalase"/>
    <property type="match status" value="1"/>
</dbReference>
<reference evidence="2 3" key="1">
    <citation type="submission" date="2023-05" db="EMBL/GenBank/DDBJ databases">
        <title>Draft genome sequence of Streptomyces sp. B-S-A6 isolated from a cave soil in Thailand.</title>
        <authorList>
            <person name="Chamroensaksri N."/>
            <person name="Muangham S."/>
        </authorList>
    </citation>
    <scope>NUCLEOTIDE SEQUENCE [LARGE SCALE GENOMIC DNA]</scope>
    <source>
        <strain evidence="2 3">B-S-A6</strain>
    </source>
</reference>
<dbReference type="PROSITE" id="PS51819">
    <property type="entry name" value="VOC"/>
    <property type="match status" value="1"/>
</dbReference>
<evidence type="ECO:0000259" key="1">
    <source>
        <dbReference type="PROSITE" id="PS51819"/>
    </source>
</evidence>
<dbReference type="EMBL" id="JASCIQ010000011">
    <property type="protein sequence ID" value="MDI3404670.1"/>
    <property type="molecule type" value="Genomic_DNA"/>
</dbReference>
<name>A0ABT6S9F8_9ACTN</name>
<organism evidence="2 3">
    <name type="scientific">Streptomyces cavernicola</name>
    <dbReference type="NCBI Taxonomy" id="3043613"/>
    <lineage>
        <taxon>Bacteria</taxon>
        <taxon>Bacillati</taxon>
        <taxon>Actinomycetota</taxon>
        <taxon>Actinomycetes</taxon>
        <taxon>Kitasatosporales</taxon>
        <taxon>Streptomycetaceae</taxon>
        <taxon>Streptomyces</taxon>
    </lineage>
</organism>
<dbReference type="RefSeq" id="WP_282542615.1">
    <property type="nucleotide sequence ID" value="NZ_JASCIQ010000011.1"/>
</dbReference>
<comment type="caution">
    <text evidence="2">The sequence shown here is derived from an EMBL/GenBank/DDBJ whole genome shotgun (WGS) entry which is preliminary data.</text>
</comment>
<dbReference type="InterPro" id="IPR037523">
    <property type="entry name" value="VOC_core"/>
</dbReference>
<protein>
    <submittedName>
        <fullName evidence="2">VOC family protein</fullName>
    </submittedName>
</protein>
<gene>
    <name evidence="2" type="ORF">QIS96_12670</name>
</gene>